<comment type="caution">
    <text evidence="1">The sequence shown here is derived from an EMBL/GenBank/DDBJ whole genome shotgun (WGS) entry which is preliminary data.</text>
</comment>
<proteinExistence type="predicted"/>
<keyword evidence="2" id="KW-1185">Reference proteome</keyword>
<evidence type="ECO:0000313" key="1">
    <source>
        <dbReference type="EMBL" id="NOU71319.1"/>
    </source>
</evidence>
<protein>
    <submittedName>
        <fullName evidence="1">Uncharacterized protein</fullName>
    </submittedName>
</protein>
<reference evidence="1 2" key="1">
    <citation type="submission" date="2019-10" db="EMBL/GenBank/DDBJ databases">
        <title>Description of Paenibacillus terrestris sp. nov.</title>
        <authorList>
            <person name="Carlier A."/>
            <person name="Qi S."/>
        </authorList>
    </citation>
    <scope>NUCLEOTIDE SEQUENCE [LARGE SCALE GENOMIC DNA]</scope>
    <source>
        <strain evidence="1 2">LMG 31458</strain>
    </source>
</reference>
<name>A0ABX1XSP5_9BACL</name>
<accession>A0ABX1XSP5</accession>
<dbReference type="Proteomes" id="UP000616779">
    <property type="component" value="Unassembled WGS sequence"/>
</dbReference>
<sequence length="73" mass="8298">MMHAKILVGEKEVLMFFESMYQDHLQIAAQTIVKHLSNAQVRKVFDDIGLVNITNKEVTLFSLDGEMETLSIS</sequence>
<dbReference type="RefSeq" id="WP_171642611.1">
    <property type="nucleotide sequence ID" value="NZ_WHOA01000064.1"/>
</dbReference>
<gene>
    <name evidence="1" type="ORF">GC098_07780</name>
</gene>
<dbReference type="EMBL" id="WHOA01000064">
    <property type="protein sequence ID" value="NOU71319.1"/>
    <property type="molecule type" value="Genomic_DNA"/>
</dbReference>
<evidence type="ECO:0000313" key="2">
    <source>
        <dbReference type="Proteomes" id="UP000616779"/>
    </source>
</evidence>
<organism evidence="1 2">
    <name type="scientific">Paenibacillus phytorum</name>
    <dbReference type="NCBI Taxonomy" id="2654977"/>
    <lineage>
        <taxon>Bacteria</taxon>
        <taxon>Bacillati</taxon>
        <taxon>Bacillota</taxon>
        <taxon>Bacilli</taxon>
        <taxon>Bacillales</taxon>
        <taxon>Paenibacillaceae</taxon>
        <taxon>Paenibacillus</taxon>
    </lineage>
</organism>